<evidence type="ECO:0000313" key="2">
    <source>
        <dbReference type="EMBL" id="GAI73495.1"/>
    </source>
</evidence>
<dbReference type="EMBL" id="BARW01014136">
    <property type="protein sequence ID" value="GAI73495.1"/>
    <property type="molecule type" value="Genomic_DNA"/>
</dbReference>
<proteinExistence type="predicted"/>
<organism evidence="2">
    <name type="scientific">marine sediment metagenome</name>
    <dbReference type="NCBI Taxonomy" id="412755"/>
    <lineage>
        <taxon>unclassified sequences</taxon>
        <taxon>metagenomes</taxon>
        <taxon>ecological metagenomes</taxon>
    </lineage>
</organism>
<feature type="non-terminal residue" evidence="2">
    <location>
        <position position="1"/>
    </location>
</feature>
<reference evidence="2" key="1">
    <citation type="journal article" date="2014" name="Front. Microbiol.">
        <title>High frequency of phylogenetically diverse reductive dehalogenase-homologous genes in deep subseafloor sedimentary metagenomes.</title>
        <authorList>
            <person name="Kawai M."/>
            <person name="Futagami T."/>
            <person name="Toyoda A."/>
            <person name="Takaki Y."/>
            <person name="Nishi S."/>
            <person name="Hori S."/>
            <person name="Arai W."/>
            <person name="Tsubouchi T."/>
            <person name="Morono Y."/>
            <person name="Uchiyama I."/>
            <person name="Ito T."/>
            <person name="Fujiyama A."/>
            <person name="Inagaki F."/>
            <person name="Takami H."/>
        </authorList>
    </citation>
    <scope>NUCLEOTIDE SEQUENCE</scope>
    <source>
        <strain evidence="2">Expedition CK06-06</strain>
    </source>
</reference>
<evidence type="ECO:0000256" key="1">
    <source>
        <dbReference type="SAM" id="MobiDB-lite"/>
    </source>
</evidence>
<gene>
    <name evidence="2" type="ORF">S12H4_25322</name>
</gene>
<protein>
    <submittedName>
        <fullName evidence="2">Uncharacterized protein</fullName>
    </submittedName>
</protein>
<feature type="region of interest" description="Disordered" evidence="1">
    <location>
        <begin position="1"/>
        <end position="29"/>
    </location>
</feature>
<dbReference type="AlphaFoldDB" id="X1SDM3"/>
<sequence>DGRVDYSCRGFSGSSRDNLFYNQKREERE</sequence>
<feature type="compositionally biased region" description="Polar residues" evidence="1">
    <location>
        <begin position="12"/>
        <end position="21"/>
    </location>
</feature>
<name>X1SDM3_9ZZZZ</name>
<comment type="caution">
    <text evidence="2">The sequence shown here is derived from an EMBL/GenBank/DDBJ whole genome shotgun (WGS) entry which is preliminary data.</text>
</comment>
<accession>X1SDM3</accession>